<evidence type="ECO:0000313" key="10">
    <source>
        <dbReference type="Proteomes" id="UP001597506"/>
    </source>
</evidence>
<sequence>MKKLLYPLIIGLAVILLAACGGDEETKDKSDDKEKTEENAQSQEELAKEMEELQKKLDKQKLDEDKVVAIVNKEEITGKDFNNILPQSQMAFQQNGQDPTSKEAAKTIKDQTIESLIGQTLLLQKADEKGYKASEEEINKQLDEIKAQYEDEKKFEEAMKQSGFSLDQLKSEIAANVKYMAYVEKEITVDEVKEEEIKKFYDQFAKQGESKDVPEYEEVKPKIKSQLEQQKKSEKLVQHVEELKKNADVEIKI</sequence>
<gene>
    <name evidence="9" type="ORF">ACFSUL_03400</name>
</gene>
<evidence type="ECO:0000256" key="7">
    <source>
        <dbReference type="SAM" id="MobiDB-lite"/>
    </source>
</evidence>
<feature type="chain" id="PRO_5045183282" description="peptidylprolyl isomerase" evidence="8">
    <location>
        <begin position="19"/>
        <end position="253"/>
    </location>
</feature>
<evidence type="ECO:0000256" key="6">
    <source>
        <dbReference type="SAM" id="Coils"/>
    </source>
</evidence>
<name>A0ABW5RMA4_9BACI</name>
<comment type="catalytic activity">
    <reaction evidence="1">
        <text>[protein]-peptidylproline (omega=180) = [protein]-peptidylproline (omega=0)</text>
        <dbReference type="Rhea" id="RHEA:16237"/>
        <dbReference type="Rhea" id="RHEA-COMP:10747"/>
        <dbReference type="Rhea" id="RHEA-COMP:10748"/>
        <dbReference type="ChEBI" id="CHEBI:83833"/>
        <dbReference type="ChEBI" id="CHEBI:83834"/>
        <dbReference type="EC" id="5.2.1.8"/>
    </reaction>
</comment>
<dbReference type="EMBL" id="JBHUMF010000008">
    <property type="protein sequence ID" value="MFD2679793.1"/>
    <property type="molecule type" value="Genomic_DNA"/>
</dbReference>
<feature type="region of interest" description="Disordered" evidence="7">
    <location>
        <begin position="23"/>
        <end position="45"/>
    </location>
</feature>
<dbReference type="InterPro" id="IPR050245">
    <property type="entry name" value="PrsA_foldase"/>
</dbReference>
<organism evidence="9 10">
    <name type="scientific">Bacillus seohaeanensis</name>
    <dbReference type="NCBI Taxonomy" id="284580"/>
    <lineage>
        <taxon>Bacteria</taxon>
        <taxon>Bacillati</taxon>
        <taxon>Bacillota</taxon>
        <taxon>Bacilli</taxon>
        <taxon>Bacillales</taxon>
        <taxon>Bacillaceae</taxon>
        <taxon>Bacillus</taxon>
    </lineage>
</organism>
<evidence type="ECO:0000256" key="8">
    <source>
        <dbReference type="SAM" id="SignalP"/>
    </source>
</evidence>
<reference evidence="10" key="1">
    <citation type="journal article" date="2019" name="Int. J. Syst. Evol. Microbiol.">
        <title>The Global Catalogue of Microorganisms (GCM) 10K type strain sequencing project: providing services to taxonomists for standard genome sequencing and annotation.</title>
        <authorList>
            <consortium name="The Broad Institute Genomics Platform"/>
            <consortium name="The Broad Institute Genome Sequencing Center for Infectious Disease"/>
            <person name="Wu L."/>
            <person name="Ma J."/>
        </authorList>
    </citation>
    <scope>NUCLEOTIDE SEQUENCE [LARGE SCALE GENOMIC DNA]</scope>
    <source>
        <strain evidence="10">KCTC 3913</strain>
    </source>
</reference>
<dbReference type="EC" id="5.2.1.8" evidence="2"/>
<dbReference type="PANTHER" id="PTHR47245">
    <property type="entry name" value="PEPTIDYLPROLYL ISOMERASE"/>
    <property type="match status" value="1"/>
</dbReference>
<dbReference type="SUPFAM" id="SSF109998">
    <property type="entry name" value="Triger factor/SurA peptide-binding domain-like"/>
    <property type="match status" value="1"/>
</dbReference>
<keyword evidence="5" id="KW-0413">Isomerase</keyword>
<evidence type="ECO:0000256" key="2">
    <source>
        <dbReference type="ARBA" id="ARBA00013194"/>
    </source>
</evidence>
<keyword evidence="4" id="KW-0697">Rotamase</keyword>
<dbReference type="PANTHER" id="PTHR47245:SF1">
    <property type="entry name" value="FOLDASE PROTEIN PRSA"/>
    <property type="match status" value="1"/>
</dbReference>
<feature type="compositionally biased region" description="Basic and acidic residues" evidence="7">
    <location>
        <begin position="24"/>
        <end position="38"/>
    </location>
</feature>
<feature type="coiled-coil region" evidence="6">
    <location>
        <begin position="131"/>
        <end position="159"/>
    </location>
</feature>
<dbReference type="PROSITE" id="PS51257">
    <property type="entry name" value="PROKAR_LIPOPROTEIN"/>
    <property type="match status" value="1"/>
</dbReference>
<dbReference type="InterPro" id="IPR027304">
    <property type="entry name" value="Trigger_fact/SurA_dom_sf"/>
</dbReference>
<evidence type="ECO:0000256" key="4">
    <source>
        <dbReference type="ARBA" id="ARBA00023110"/>
    </source>
</evidence>
<protein>
    <recommendedName>
        <fullName evidence="2">peptidylprolyl isomerase</fullName>
        <ecNumber evidence="2">5.2.1.8</ecNumber>
    </recommendedName>
</protein>
<keyword evidence="3 8" id="KW-0732">Signal</keyword>
<comment type="caution">
    <text evidence="9">The sequence shown here is derived from an EMBL/GenBank/DDBJ whole genome shotgun (WGS) entry which is preliminary data.</text>
</comment>
<dbReference type="Gene3D" id="1.10.4030.10">
    <property type="entry name" value="Porin chaperone SurA, peptide-binding domain"/>
    <property type="match status" value="1"/>
</dbReference>
<evidence type="ECO:0000256" key="3">
    <source>
        <dbReference type="ARBA" id="ARBA00022729"/>
    </source>
</evidence>
<dbReference type="Pfam" id="PF13624">
    <property type="entry name" value="SurA_N_3"/>
    <property type="match status" value="1"/>
</dbReference>
<evidence type="ECO:0000256" key="5">
    <source>
        <dbReference type="ARBA" id="ARBA00023235"/>
    </source>
</evidence>
<keyword evidence="6" id="KW-0175">Coiled coil</keyword>
<dbReference type="Proteomes" id="UP001597506">
    <property type="component" value="Unassembled WGS sequence"/>
</dbReference>
<keyword evidence="10" id="KW-1185">Reference proteome</keyword>
<evidence type="ECO:0000256" key="1">
    <source>
        <dbReference type="ARBA" id="ARBA00000971"/>
    </source>
</evidence>
<dbReference type="RefSeq" id="WP_377932720.1">
    <property type="nucleotide sequence ID" value="NZ_JBHUMF010000008.1"/>
</dbReference>
<evidence type="ECO:0000313" key="9">
    <source>
        <dbReference type="EMBL" id="MFD2679793.1"/>
    </source>
</evidence>
<feature type="signal peptide" evidence="8">
    <location>
        <begin position="1"/>
        <end position="18"/>
    </location>
</feature>
<accession>A0ABW5RMA4</accession>
<proteinExistence type="predicted"/>